<organism evidence="1 2">
    <name type="scientific">Thiorhodovibrio winogradskyi</name>
    <dbReference type="NCBI Taxonomy" id="77007"/>
    <lineage>
        <taxon>Bacteria</taxon>
        <taxon>Pseudomonadati</taxon>
        <taxon>Pseudomonadota</taxon>
        <taxon>Gammaproteobacteria</taxon>
        <taxon>Chromatiales</taxon>
        <taxon>Chromatiaceae</taxon>
        <taxon>Thiorhodovibrio</taxon>
    </lineage>
</organism>
<keyword evidence="2" id="KW-1185">Reference proteome</keyword>
<gene>
    <name evidence="1" type="ORF">Thiowin_02975</name>
</gene>
<name>A0ABZ0SBU7_9GAMM</name>
<protein>
    <submittedName>
        <fullName evidence="1">Uncharacterized protein</fullName>
    </submittedName>
</protein>
<accession>A0ABZ0SBU7</accession>
<dbReference type="EMBL" id="CP121472">
    <property type="protein sequence ID" value="WPL17932.1"/>
    <property type="molecule type" value="Genomic_DNA"/>
</dbReference>
<dbReference type="Proteomes" id="UP001432180">
    <property type="component" value="Chromosome"/>
</dbReference>
<reference evidence="1 2" key="1">
    <citation type="journal article" date="2023" name="Microorganisms">
        <title>Thiorhodovibrio frisius and Trv. litoralis spp. nov., Two Novel Members from a Clade of Fastidious Purple Sulfur Bacteria That Exhibit Unique Red-Shifted Light-Harvesting Capabilities.</title>
        <authorList>
            <person name="Methner A."/>
            <person name="Kuzyk S.B."/>
            <person name="Petersen J."/>
            <person name="Bauer S."/>
            <person name="Brinkmann H."/>
            <person name="Sichau K."/>
            <person name="Wanner G."/>
            <person name="Wolf J."/>
            <person name="Neumann-Schaal M."/>
            <person name="Henke P."/>
            <person name="Tank M."/>
            <person name="Sproer C."/>
            <person name="Bunk B."/>
            <person name="Overmann J."/>
        </authorList>
    </citation>
    <scope>NUCLEOTIDE SEQUENCE [LARGE SCALE GENOMIC DNA]</scope>
    <source>
        <strain evidence="1 2">DSM 6702</strain>
    </source>
</reference>
<sequence length="74" mass="8344">MTENLVLEHLRLIRADLAELKKETASNSLQISAMGQQFAGLTSAVYGTKSDMEDIKQRLARIERRLELAEPETL</sequence>
<evidence type="ECO:0000313" key="2">
    <source>
        <dbReference type="Proteomes" id="UP001432180"/>
    </source>
</evidence>
<evidence type="ECO:0000313" key="1">
    <source>
        <dbReference type="EMBL" id="WPL17932.1"/>
    </source>
</evidence>
<proteinExistence type="predicted"/>
<dbReference type="RefSeq" id="WP_328983732.1">
    <property type="nucleotide sequence ID" value="NZ_CP121472.1"/>
</dbReference>